<feature type="compositionally biased region" description="Basic and acidic residues" evidence="1">
    <location>
        <begin position="10"/>
        <end position="27"/>
    </location>
</feature>
<evidence type="ECO:0000313" key="3">
    <source>
        <dbReference type="Proteomes" id="UP001341281"/>
    </source>
</evidence>
<organism evidence="2 3">
    <name type="scientific">Paspalum notatum var. saurae</name>
    <dbReference type="NCBI Taxonomy" id="547442"/>
    <lineage>
        <taxon>Eukaryota</taxon>
        <taxon>Viridiplantae</taxon>
        <taxon>Streptophyta</taxon>
        <taxon>Embryophyta</taxon>
        <taxon>Tracheophyta</taxon>
        <taxon>Spermatophyta</taxon>
        <taxon>Magnoliopsida</taxon>
        <taxon>Liliopsida</taxon>
        <taxon>Poales</taxon>
        <taxon>Poaceae</taxon>
        <taxon>PACMAD clade</taxon>
        <taxon>Panicoideae</taxon>
        <taxon>Andropogonodae</taxon>
        <taxon>Paspaleae</taxon>
        <taxon>Paspalinae</taxon>
        <taxon>Paspalum</taxon>
    </lineage>
</organism>
<feature type="region of interest" description="Disordered" evidence="1">
    <location>
        <begin position="1"/>
        <end position="128"/>
    </location>
</feature>
<dbReference type="AlphaFoldDB" id="A0AAQ3SJ17"/>
<dbReference type="Proteomes" id="UP001341281">
    <property type="component" value="Chromosome 02"/>
</dbReference>
<reference evidence="2 3" key="1">
    <citation type="submission" date="2024-02" db="EMBL/GenBank/DDBJ databases">
        <title>High-quality chromosome-scale genome assembly of Pensacola bahiagrass (Paspalum notatum Flugge var. saurae).</title>
        <authorList>
            <person name="Vega J.M."/>
            <person name="Podio M."/>
            <person name="Orjuela J."/>
            <person name="Siena L.A."/>
            <person name="Pessino S.C."/>
            <person name="Combes M.C."/>
            <person name="Mariac C."/>
            <person name="Albertini E."/>
            <person name="Pupilli F."/>
            <person name="Ortiz J.P.A."/>
            <person name="Leblanc O."/>
        </authorList>
    </citation>
    <scope>NUCLEOTIDE SEQUENCE [LARGE SCALE GENOMIC DNA]</scope>
    <source>
        <strain evidence="2">R1</strain>
        <tissue evidence="2">Leaf</tissue>
    </source>
</reference>
<proteinExistence type="predicted"/>
<name>A0AAQ3SJ17_PASNO</name>
<sequence>MDRVVPNTKKAMEDREEKPKVPARDPDDSLADLVAGQQPQLQREHQPPNISEMKPLTREAYGGGMYANEGARSRDPASRPRAGAAQSADGEREREQEQAAGAPGRLGHPPPPSTGDRDLDITGQSYIQ</sequence>
<dbReference type="EMBL" id="CP144746">
    <property type="protein sequence ID" value="WVZ55336.1"/>
    <property type="molecule type" value="Genomic_DNA"/>
</dbReference>
<accession>A0AAQ3SJ17</accession>
<gene>
    <name evidence="2" type="ORF">U9M48_006008</name>
</gene>
<keyword evidence="3" id="KW-1185">Reference proteome</keyword>
<evidence type="ECO:0000256" key="1">
    <source>
        <dbReference type="SAM" id="MobiDB-lite"/>
    </source>
</evidence>
<protein>
    <submittedName>
        <fullName evidence="2">Uncharacterized protein</fullName>
    </submittedName>
</protein>
<evidence type="ECO:0000313" key="2">
    <source>
        <dbReference type="EMBL" id="WVZ55336.1"/>
    </source>
</evidence>